<protein>
    <submittedName>
        <fullName evidence="1">Uncharacterized protein</fullName>
    </submittedName>
</protein>
<proteinExistence type="predicted"/>
<dbReference type="EMBL" id="CM031839">
    <property type="protein sequence ID" value="KAG6673633.1"/>
    <property type="molecule type" value="Genomic_DNA"/>
</dbReference>
<organism evidence="1 2">
    <name type="scientific">Carya illinoinensis</name>
    <name type="common">Pecan</name>
    <dbReference type="NCBI Taxonomy" id="32201"/>
    <lineage>
        <taxon>Eukaryota</taxon>
        <taxon>Viridiplantae</taxon>
        <taxon>Streptophyta</taxon>
        <taxon>Embryophyta</taxon>
        <taxon>Tracheophyta</taxon>
        <taxon>Spermatophyta</taxon>
        <taxon>Magnoliopsida</taxon>
        <taxon>eudicotyledons</taxon>
        <taxon>Gunneridae</taxon>
        <taxon>Pentapetalae</taxon>
        <taxon>rosids</taxon>
        <taxon>fabids</taxon>
        <taxon>Fagales</taxon>
        <taxon>Juglandaceae</taxon>
        <taxon>Carya</taxon>
    </lineage>
</organism>
<sequence>MGVIEFCFDLNVVVLCGRRKLMSLFWRVKVEVRRQVKARAKQHKRFSFHYDPFSYALNFDNKNLVSFLRGYNRMNAHWTFFNIVYIIA</sequence>
<dbReference type="AlphaFoldDB" id="A0A922D6K7"/>
<accession>A0A922D6K7</accession>
<reference evidence="1" key="1">
    <citation type="submission" date="2021-01" db="EMBL/GenBank/DDBJ databases">
        <authorList>
            <person name="Lovell J.T."/>
            <person name="Bentley N."/>
            <person name="Bhattarai G."/>
            <person name="Jenkins J.W."/>
            <person name="Sreedasyam A."/>
            <person name="Alarcon Y."/>
            <person name="Bock C."/>
            <person name="Boston L."/>
            <person name="Carlson J."/>
            <person name="Cervantes K."/>
            <person name="Clermont K."/>
            <person name="Krom N."/>
            <person name="Kubenka K."/>
            <person name="Mamidi S."/>
            <person name="Mattison C."/>
            <person name="Monteros M."/>
            <person name="Pisani C."/>
            <person name="Plott C."/>
            <person name="Rajasekar S."/>
            <person name="Rhein H.S."/>
            <person name="Rohla C."/>
            <person name="Song M."/>
            <person name="Hilaire R.S."/>
            <person name="Shu S."/>
            <person name="Wells L."/>
            <person name="Wang X."/>
            <person name="Webber J."/>
            <person name="Heerema R.J."/>
            <person name="Klein P."/>
            <person name="Conner P."/>
            <person name="Grauke L."/>
            <person name="Grimwood J."/>
            <person name="Schmutz J."/>
            <person name="Randall J.J."/>
        </authorList>
    </citation>
    <scope>NUCLEOTIDE SEQUENCE</scope>
    <source>
        <tissue evidence="1">Leaf</tissue>
    </source>
</reference>
<dbReference type="Proteomes" id="UP000811246">
    <property type="component" value="Chromosome 15"/>
</dbReference>
<evidence type="ECO:0000313" key="2">
    <source>
        <dbReference type="Proteomes" id="UP000811246"/>
    </source>
</evidence>
<dbReference type="PANTHER" id="PTHR34538:SF13">
    <property type="entry name" value="OS02G0637200 PROTEIN"/>
    <property type="match status" value="1"/>
</dbReference>
<evidence type="ECO:0000313" key="1">
    <source>
        <dbReference type="EMBL" id="KAG6673633.1"/>
    </source>
</evidence>
<name>A0A922D6K7_CARIL</name>
<gene>
    <name evidence="1" type="ORF">I3842_15G001000</name>
</gene>
<comment type="caution">
    <text evidence="1">The sequence shown here is derived from an EMBL/GenBank/DDBJ whole genome shotgun (WGS) entry which is preliminary data.</text>
</comment>
<dbReference type="PANTHER" id="PTHR34538">
    <property type="entry name" value="EXPRESSED PROTEIN"/>
    <property type="match status" value="1"/>
</dbReference>